<sequence length="463" mass="51738">MISSHENTILLLHPATVNPSSFLSRLTNSVIDDTAEDITWKIDNKYYTANVTIQAIPLDKSSDEFLIPTWRDVDVIIYTFEKTPVSSPPTLIKLLSTPRDIALAIRTVPSLTMDTEYQEGDEGVSEETGDALQMEEISEEIGMEFIDEVNHLTEDDDERPMEPLEVIRQTLQTHIWPNMARKPLNVASTSQIPTTISPSSSTSSSPRTHAFPETFQASININPPIGPSGSSFPGLDELRAEIFKADYGDIDRLNKLDDDFGFSGLGPSQDEYTRLEEWLDSDEEGGDLDDYQSIQDDVNAIDPDNIGETALDSEPPRPPNVETYIDTNENDAGQLSNIQEGDWQDEDDMKFDPILSDLPPKSTRTIQKNEEIENKEKFEDDFDDFAEFQDGPSVSSRNPNLEDPTLSLDPTPLLLHLQSVRAELAGVTDEDERRVRAGKEVQQILATLGLGEMEDDLGLEEMI</sequence>
<protein>
    <recommendedName>
        <fullName evidence="4">Alpha and gamma adaptin binding protein p34</fullName>
    </recommendedName>
</protein>
<proteinExistence type="predicted"/>
<name>A0A1B9HWJ2_9TREE</name>
<accession>A0A1B9HWJ2</accession>
<evidence type="ECO:0000313" key="1">
    <source>
        <dbReference type="EMBL" id="OCF47644.1"/>
    </source>
</evidence>
<evidence type="ECO:0000313" key="2">
    <source>
        <dbReference type="EMBL" id="WWC67570.1"/>
    </source>
</evidence>
<evidence type="ECO:0008006" key="4">
    <source>
        <dbReference type="Google" id="ProtNLM"/>
    </source>
</evidence>
<dbReference type="KEGG" id="kpin:30174917"/>
<evidence type="ECO:0000313" key="3">
    <source>
        <dbReference type="Proteomes" id="UP000094020"/>
    </source>
</evidence>
<keyword evidence="3" id="KW-1185">Reference proteome</keyword>
<dbReference type="AlphaFoldDB" id="A0A1B9HWJ2"/>
<dbReference type="Gene3D" id="3.40.50.11960">
    <property type="match status" value="1"/>
</dbReference>
<dbReference type="Proteomes" id="UP000094020">
    <property type="component" value="Chromosome 2"/>
</dbReference>
<dbReference type="OrthoDB" id="10261384at2759"/>
<dbReference type="EMBL" id="KV700116">
    <property type="protein sequence ID" value="OCF47644.1"/>
    <property type="molecule type" value="Genomic_DNA"/>
</dbReference>
<dbReference type="RefSeq" id="XP_019008863.1">
    <property type="nucleotide sequence ID" value="XM_019158250.1"/>
</dbReference>
<dbReference type="PANTHER" id="PTHR14659">
    <property type="entry name" value="ALPHA- AND GAMMA-ADAPTIN-BINDING PROTEIN P34"/>
    <property type="match status" value="1"/>
</dbReference>
<dbReference type="EMBL" id="CP144520">
    <property type="protein sequence ID" value="WWC67570.1"/>
    <property type="molecule type" value="Genomic_DNA"/>
</dbReference>
<dbReference type="STRING" id="1296096.A0A1B9HWJ2"/>
<dbReference type="InterPro" id="IPR019341">
    <property type="entry name" value="Alpha/Gamma-adaptin-bd_p34"/>
</dbReference>
<gene>
    <name evidence="1" type="ORF">I206_06548</name>
    <name evidence="2" type="ORF">I206_101479</name>
</gene>
<reference evidence="2" key="4">
    <citation type="submission" date="2024-02" db="EMBL/GenBank/DDBJ databases">
        <title>Comparative genomics of Cryptococcus and Kwoniella reveals pathogenesis evolution and contrasting modes of karyotype evolution via chromosome fusion or intercentromeric recombination.</title>
        <authorList>
            <person name="Coelho M.A."/>
            <person name="David-Palma M."/>
            <person name="Shea T."/>
            <person name="Bowers K."/>
            <person name="McGinley-Smith S."/>
            <person name="Mohammad A.W."/>
            <person name="Gnirke A."/>
            <person name="Yurkov A.M."/>
            <person name="Nowrousian M."/>
            <person name="Sun S."/>
            <person name="Cuomo C.A."/>
            <person name="Heitman J."/>
        </authorList>
    </citation>
    <scope>NUCLEOTIDE SEQUENCE</scope>
    <source>
        <strain evidence="2">CBS 10737</strain>
    </source>
</reference>
<dbReference type="GeneID" id="30174917"/>
<organism evidence="1">
    <name type="scientific">Kwoniella pini CBS 10737</name>
    <dbReference type="NCBI Taxonomy" id="1296096"/>
    <lineage>
        <taxon>Eukaryota</taxon>
        <taxon>Fungi</taxon>
        <taxon>Dikarya</taxon>
        <taxon>Basidiomycota</taxon>
        <taxon>Agaricomycotina</taxon>
        <taxon>Tremellomycetes</taxon>
        <taxon>Tremellales</taxon>
        <taxon>Cryptococcaceae</taxon>
        <taxon>Kwoniella</taxon>
    </lineage>
</organism>
<reference evidence="1" key="3">
    <citation type="submission" date="2016-07" db="EMBL/GenBank/DDBJ databases">
        <title>Evolution of pathogenesis and genome organization in the Tremellales.</title>
        <authorList>
            <person name="Cuomo C."/>
            <person name="Litvintseva A."/>
            <person name="Heitman J."/>
            <person name="Chen Y."/>
            <person name="Sun S."/>
            <person name="Springer D."/>
            <person name="Dromer F."/>
            <person name="Young S."/>
            <person name="Zeng Q."/>
            <person name="Chapman S."/>
            <person name="Gujja S."/>
            <person name="Saif S."/>
            <person name="Birren B."/>
        </authorList>
    </citation>
    <scope>NUCLEOTIDE SEQUENCE</scope>
    <source>
        <strain evidence="1">CBS 10737</strain>
    </source>
</reference>
<dbReference type="PANTHER" id="PTHR14659:SF1">
    <property type="entry name" value="ALPHA- AND GAMMA-ADAPTIN-BINDING PROTEIN P34"/>
    <property type="match status" value="1"/>
</dbReference>
<reference evidence="2" key="2">
    <citation type="submission" date="2013-07" db="EMBL/GenBank/DDBJ databases">
        <authorList>
            <consortium name="The Broad Institute Genome Sequencing Platform"/>
            <person name="Cuomo C."/>
            <person name="Litvintseva A."/>
            <person name="Chen Y."/>
            <person name="Heitman J."/>
            <person name="Sun S."/>
            <person name="Springer D."/>
            <person name="Dromer F."/>
            <person name="Young S.K."/>
            <person name="Zeng Q."/>
            <person name="Gargeya S."/>
            <person name="Fitzgerald M."/>
            <person name="Abouelleil A."/>
            <person name="Alvarado L."/>
            <person name="Berlin A.M."/>
            <person name="Chapman S.B."/>
            <person name="Dewar J."/>
            <person name="Goldberg J."/>
            <person name="Griggs A."/>
            <person name="Gujja S."/>
            <person name="Hansen M."/>
            <person name="Howarth C."/>
            <person name="Imamovic A."/>
            <person name="Larimer J."/>
            <person name="McCowan C."/>
            <person name="Murphy C."/>
            <person name="Pearson M."/>
            <person name="Priest M."/>
            <person name="Roberts A."/>
            <person name="Saif S."/>
            <person name="Shea T."/>
            <person name="Sykes S."/>
            <person name="Wortman J."/>
            <person name="Nusbaum C."/>
            <person name="Birren B."/>
        </authorList>
    </citation>
    <scope>NUCLEOTIDE SEQUENCE</scope>
    <source>
        <strain evidence="2">CBS 10737</strain>
    </source>
</reference>
<reference evidence="1" key="1">
    <citation type="submission" date="2013-07" db="EMBL/GenBank/DDBJ databases">
        <title>The Genome Sequence of Cryptococcus pinus CBS10737.</title>
        <authorList>
            <consortium name="The Broad Institute Genome Sequencing Platform"/>
            <person name="Cuomo C."/>
            <person name="Litvintseva A."/>
            <person name="Chen Y."/>
            <person name="Heitman J."/>
            <person name="Sun S."/>
            <person name="Springer D."/>
            <person name="Dromer F."/>
            <person name="Young S.K."/>
            <person name="Zeng Q."/>
            <person name="Gargeya S."/>
            <person name="Fitzgerald M."/>
            <person name="Abouelleil A."/>
            <person name="Alvarado L."/>
            <person name="Berlin A.M."/>
            <person name="Chapman S.B."/>
            <person name="Dewar J."/>
            <person name="Goldberg J."/>
            <person name="Griggs A."/>
            <person name="Gujja S."/>
            <person name="Hansen M."/>
            <person name="Howarth C."/>
            <person name="Imamovic A."/>
            <person name="Larimer J."/>
            <person name="McCowan C."/>
            <person name="Murphy C."/>
            <person name="Pearson M."/>
            <person name="Priest M."/>
            <person name="Roberts A."/>
            <person name="Saif S."/>
            <person name="Shea T."/>
            <person name="Sykes S."/>
            <person name="Wortman J."/>
            <person name="Nusbaum C."/>
            <person name="Birren B."/>
        </authorList>
    </citation>
    <scope>NUCLEOTIDE SEQUENCE [LARGE SCALE GENOMIC DNA]</scope>
    <source>
        <strain evidence="1">CBS 10737</strain>
    </source>
</reference>